<dbReference type="FunFam" id="3.40.50.2000:FF:000108">
    <property type="entry name" value="UDP-glycosyltransferase 83A1"/>
    <property type="match status" value="1"/>
</dbReference>
<dbReference type="Proteomes" id="UP000027138">
    <property type="component" value="Unassembled WGS sequence"/>
</dbReference>
<dbReference type="EMBL" id="KK914632">
    <property type="protein sequence ID" value="KDP31327.1"/>
    <property type="molecule type" value="Genomic_DNA"/>
</dbReference>
<keyword evidence="4" id="KW-1185">Reference proteome</keyword>
<dbReference type="Pfam" id="PF00201">
    <property type="entry name" value="UDPGT"/>
    <property type="match status" value="1"/>
</dbReference>
<dbReference type="OrthoDB" id="5835829at2759"/>
<dbReference type="AlphaFoldDB" id="A0A067K5D3"/>
<evidence type="ECO:0008006" key="5">
    <source>
        <dbReference type="Google" id="ProtNLM"/>
    </source>
</evidence>
<organism evidence="3 4">
    <name type="scientific">Jatropha curcas</name>
    <name type="common">Barbados nut</name>
    <dbReference type="NCBI Taxonomy" id="180498"/>
    <lineage>
        <taxon>Eukaryota</taxon>
        <taxon>Viridiplantae</taxon>
        <taxon>Streptophyta</taxon>
        <taxon>Embryophyta</taxon>
        <taxon>Tracheophyta</taxon>
        <taxon>Spermatophyta</taxon>
        <taxon>Magnoliopsida</taxon>
        <taxon>eudicotyledons</taxon>
        <taxon>Gunneridae</taxon>
        <taxon>Pentapetalae</taxon>
        <taxon>rosids</taxon>
        <taxon>fabids</taxon>
        <taxon>Malpighiales</taxon>
        <taxon>Euphorbiaceae</taxon>
        <taxon>Crotonoideae</taxon>
        <taxon>Jatropheae</taxon>
        <taxon>Jatropha</taxon>
    </lineage>
</organism>
<name>A0A067K5D3_JATCU</name>
<dbReference type="GO" id="GO:0080043">
    <property type="term" value="F:quercetin 3-O-glucosyltransferase activity"/>
    <property type="evidence" value="ECO:0007669"/>
    <property type="project" value="TreeGrafter"/>
</dbReference>
<keyword evidence="2" id="KW-0808">Transferase</keyword>
<evidence type="ECO:0000256" key="1">
    <source>
        <dbReference type="ARBA" id="ARBA00009995"/>
    </source>
</evidence>
<protein>
    <recommendedName>
        <fullName evidence="5">Glycosyltransferase</fullName>
    </recommendedName>
</protein>
<comment type="similarity">
    <text evidence="1">Belongs to the UDP-glycosyltransferase family.</text>
</comment>
<dbReference type="GO" id="GO:0080044">
    <property type="term" value="F:quercetin 7-O-glucosyltransferase activity"/>
    <property type="evidence" value="ECO:0007669"/>
    <property type="project" value="TreeGrafter"/>
</dbReference>
<reference evidence="3 4" key="1">
    <citation type="journal article" date="2014" name="PLoS ONE">
        <title>Global Analysis of Gene Expression Profiles in Physic Nut (Jatropha curcas L.) Seedlings Exposed to Salt Stress.</title>
        <authorList>
            <person name="Zhang L."/>
            <person name="Zhang C."/>
            <person name="Wu P."/>
            <person name="Chen Y."/>
            <person name="Li M."/>
            <person name="Jiang H."/>
            <person name="Wu G."/>
        </authorList>
    </citation>
    <scope>NUCLEOTIDE SEQUENCE [LARGE SCALE GENOMIC DNA]</scope>
    <source>
        <strain evidence="4">cv. GZQX0401</strain>
        <tissue evidence="3">Young leaves</tissue>
    </source>
</reference>
<gene>
    <name evidence="3" type="ORF">JCGZ_11703</name>
</gene>
<dbReference type="InterPro" id="IPR002213">
    <property type="entry name" value="UDP_glucos_trans"/>
</dbReference>
<sequence length="465" mass="52451">MAGKPHVLVIPYPAQGHVMPLMKLAYKIAENGYKVTFVNTDVIQAKIMSAMHENFKEQTHINFVSIPDGLESNNDKKDPFKDLKILCQVMPSHLQNLIEKINQSEDEEQITCVIAETTAWWALEVAQKLGIRRAAFSPPGLGNMALVLHIPKLIEAGVIDANGMPITNELISLSRDIPAWNPKELLWSCPGQPELQKFMFENFCSKAIQAIKISNWHITNSFYELEQSANHLVPSILPIGPLTSTTHLSHFPGSFRPEDSTCLSWLDKQPEGSVIYISFGSTTVITQKQFEELASGLEQLIQPFLWIVRSDLINGSFAEFPNGFKERVANRGKIVEWASQEKILSHPSIACFLSHCGWNSVMEGISNGIPFLCWPYFADQFYNQRYTCETWKVGLRLNPDEKGIITRQEIETKIKLLISDNVIKETAAKMKEIARKSITAGGSSLRNFKVFIEQLKCYKFSSKCN</sequence>
<proteinExistence type="inferred from homology"/>
<dbReference type="SUPFAM" id="SSF53756">
    <property type="entry name" value="UDP-Glycosyltransferase/glycogen phosphorylase"/>
    <property type="match status" value="1"/>
</dbReference>
<dbReference type="CDD" id="cd03784">
    <property type="entry name" value="GT1_Gtf-like"/>
    <property type="match status" value="1"/>
</dbReference>
<evidence type="ECO:0000256" key="2">
    <source>
        <dbReference type="ARBA" id="ARBA00022679"/>
    </source>
</evidence>
<dbReference type="Gene3D" id="3.40.50.2000">
    <property type="entry name" value="Glycogen Phosphorylase B"/>
    <property type="match status" value="2"/>
</dbReference>
<evidence type="ECO:0000313" key="3">
    <source>
        <dbReference type="EMBL" id="KDP31327.1"/>
    </source>
</evidence>
<dbReference type="FunFam" id="3.40.50.2000:FF:000061">
    <property type="entry name" value="UDP-glycosyltransferase 83A1"/>
    <property type="match status" value="1"/>
</dbReference>
<evidence type="ECO:0000313" key="4">
    <source>
        <dbReference type="Proteomes" id="UP000027138"/>
    </source>
</evidence>
<accession>A0A067K5D3</accession>
<dbReference type="PANTHER" id="PTHR11926">
    <property type="entry name" value="GLUCOSYL/GLUCURONOSYL TRANSFERASES"/>
    <property type="match status" value="1"/>
</dbReference>
<dbReference type="PANTHER" id="PTHR11926:SF1412">
    <property type="entry name" value="UDP-GLYCOSYLTRANSFERASE 83A1-LIKE"/>
    <property type="match status" value="1"/>
</dbReference>